<dbReference type="Gene3D" id="3.40.1350.10">
    <property type="match status" value="1"/>
</dbReference>
<gene>
    <name evidence="1" type="ORF">SAMN02927921_02247</name>
</gene>
<protein>
    <submittedName>
        <fullName evidence="1">PD-(D/E)XK nuclease superfamily protein</fullName>
    </submittedName>
</protein>
<dbReference type="Pfam" id="PF14281">
    <property type="entry name" value="PDDEXK_4"/>
    <property type="match status" value="1"/>
</dbReference>
<dbReference type="Proteomes" id="UP000182248">
    <property type="component" value="Unassembled WGS sequence"/>
</dbReference>
<evidence type="ECO:0000313" key="2">
    <source>
        <dbReference type="Proteomes" id="UP000182248"/>
    </source>
</evidence>
<organism evidence="1 2">
    <name type="scientific">Sinomicrobium oceani</name>
    <dbReference type="NCBI Taxonomy" id="1150368"/>
    <lineage>
        <taxon>Bacteria</taxon>
        <taxon>Pseudomonadati</taxon>
        <taxon>Bacteroidota</taxon>
        <taxon>Flavobacteriia</taxon>
        <taxon>Flavobacteriales</taxon>
        <taxon>Flavobacteriaceae</taxon>
        <taxon>Sinomicrobium</taxon>
    </lineage>
</organism>
<dbReference type="AlphaFoldDB" id="A0A1K1Q3X3"/>
<sequence length="411" mass="47701">MEYKILFDKVRTIVRHHNELKRLKGENFNIFDVLNLQTNEVRTHSAFLAELLNPKGSHLMGTVFLKAFLETIRHDNNFTTKDENLKFDTSTAIVNVEVHIGTITTETGGRIDILLEDRRKNTITIENKIDACDQDNQILRYYNYNHPKNTVYYLNKYGDEPSIESKKHLKSETDFHIISYRHHIISWLEKCHTLAADQPILRESIKQYQILIKKLTNTLENKQKMELHQLIVNNLEEAELIARNYDSVLAQIRDTFRNALLKALKQYQERANELKDYEIKINKTVNATYSGIWIPQKENSNKMFGICSFSGQGHLEGTLFVGLYSKDPIITKELSPINSNKDWRHYQNLTYDYNGSENKIINCSDKAFLKYVNHPENLKKVVSELTKQIITFIEAHAGDLGKNKDSPSPGI</sequence>
<dbReference type="EMBL" id="FPJE01000011">
    <property type="protein sequence ID" value="SFW54608.1"/>
    <property type="molecule type" value="Genomic_DNA"/>
</dbReference>
<dbReference type="GO" id="GO:0003676">
    <property type="term" value="F:nucleic acid binding"/>
    <property type="evidence" value="ECO:0007669"/>
    <property type="project" value="InterPro"/>
</dbReference>
<keyword evidence="2" id="KW-1185">Reference proteome</keyword>
<dbReference type="InterPro" id="IPR011856">
    <property type="entry name" value="tRNA_endonuc-like_dom_sf"/>
</dbReference>
<dbReference type="RefSeq" id="WP_072317464.1">
    <property type="nucleotide sequence ID" value="NZ_FPJE01000011.1"/>
</dbReference>
<reference evidence="1 2" key="1">
    <citation type="submission" date="2016-11" db="EMBL/GenBank/DDBJ databases">
        <authorList>
            <person name="Jaros S."/>
            <person name="Januszkiewicz K."/>
            <person name="Wedrychowicz H."/>
        </authorList>
    </citation>
    <scope>NUCLEOTIDE SEQUENCE [LARGE SCALE GENOMIC DNA]</scope>
    <source>
        <strain evidence="1 2">CGMCC 1.12145</strain>
    </source>
</reference>
<proteinExistence type="predicted"/>
<name>A0A1K1Q3X3_9FLAO</name>
<evidence type="ECO:0000313" key="1">
    <source>
        <dbReference type="EMBL" id="SFW54608.1"/>
    </source>
</evidence>
<dbReference type="STRING" id="1150368.SAMN02927921_02247"/>
<dbReference type="InterPro" id="IPR029470">
    <property type="entry name" value="PDDEXK_4"/>
</dbReference>
<dbReference type="OrthoDB" id="6346224at2"/>
<accession>A0A1K1Q3X3</accession>